<dbReference type="EMBL" id="JAAGOX010000002">
    <property type="protein sequence ID" value="NDW43623.1"/>
    <property type="molecule type" value="Genomic_DNA"/>
</dbReference>
<gene>
    <name evidence="1" type="ORF">G0P99_01465</name>
</gene>
<dbReference type="InterPro" id="IPR021736">
    <property type="entry name" value="DUF3305"/>
</dbReference>
<dbReference type="AlphaFoldDB" id="A0A6B2NKV5"/>
<organism evidence="1">
    <name type="scientific">Ruegeria sp. PrR005</name>
    <dbReference type="NCBI Taxonomy" id="2706882"/>
    <lineage>
        <taxon>Bacteria</taxon>
        <taxon>Pseudomonadati</taxon>
        <taxon>Pseudomonadota</taxon>
        <taxon>Alphaproteobacteria</taxon>
        <taxon>Rhodobacterales</taxon>
        <taxon>Roseobacteraceae</taxon>
        <taxon>Ruegeria</taxon>
    </lineage>
</organism>
<sequence length="186" mass="20777">MAKAANNRIEMPLGVVVRKSPGVTRWARWNWRAVAVLPGAGPADWSELRREGEAVEYHAATLPLVLWSSDAEAYMINLADGTPSIYLVLRESEAADRPLDAVLVTASPYEGQDYADTSDDIVEKIAMTPGLIAWVRDFALAHFEAEGFVKRKRDRKRVDLVEDGRGDARIRQESDVYRAPGRRVVQ</sequence>
<protein>
    <submittedName>
        <fullName evidence="1">DUF3305 domain-containing protein</fullName>
    </submittedName>
</protein>
<reference evidence="1" key="1">
    <citation type="submission" date="2020-02" db="EMBL/GenBank/DDBJ databases">
        <title>Delineation of the pyrene-degrading pathway in Roseobacter clade bacteria by genomic analysis.</title>
        <authorList>
            <person name="Zhou H."/>
            <person name="Wang H."/>
        </authorList>
    </citation>
    <scope>NUCLEOTIDE SEQUENCE</scope>
    <source>
        <strain evidence="1">PrR005</strain>
    </source>
</reference>
<dbReference type="Pfam" id="PF11749">
    <property type="entry name" value="DUF3305"/>
    <property type="match status" value="1"/>
</dbReference>
<proteinExistence type="predicted"/>
<evidence type="ECO:0000313" key="1">
    <source>
        <dbReference type="EMBL" id="NDW43623.1"/>
    </source>
</evidence>
<comment type="caution">
    <text evidence="1">The sequence shown here is derived from an EMBL/GenBank/DDBJ whole genome shotgun (WGS) entry which is preliminary data.</text>
</comment>
<accession>A0A6B2NKV5</accession>
<name>A0A6B2NKV5_9RHOB</name>
<dbReference type="RefSeq" id="WP_164127017.1">
    <property type="nucleotide sequence ID" value="NZ_JAAGOX010000002.1"/>
</dbReference>